<accession>A0ABS3AY52</accession>
<dbReference type="Proteomes" id="UP000695802">
    <property type="component" value="Unassembled WGS sequence"/>
</dbReference>
<evidence type="ECO:0000313" key="3">
    <source>
        <dbReference type="Proteomes" id="UP000695802"/>
    </source>
</evidence>
<dbReference type="PROSITE" id="PS51257">
    <property type="entry name" value="PROKAR_LIPOPROTEIN"/>
    <property type="match status" value="1"/>
</dbReference>
<keyword evidence="3" id="KW-1185">Reference proteome</keyword>
<proteinExistence type="predicted"/>
<evidence type="ECO:0008006" key="4">
    <source>
        <dbReference type="Google" id="ProtNLM"/>
    </source>
</evidence>
<organism evidence="2 3">
    <name type="scientific">Xanthomonas bonasiae</name>
    <dbReference type="NCBI Taxonomy" id="2810351"/>
    <lineage>
        <taxon>Bacteria</taxon>
        <taxon>Pseudomonadati</taxon>
        <taxon>Pseudomonadota</taxon>
        <taxon>Gammaproteobacteria</taxon>
        <taxon>Lysobacterales</taxon>
        <taxon>Lysobacteraceae</taxon>
        <taxon>Xanthomonas</taxon>
    </lineage>
</organism>
<feature type="signal peptide" evidence="1">
    <location>
        <begin position="1"/>
        <end position="20"/>
    </location>
</feature>
<reference evidence="2 3" key="1">
    <citation type="submission" date="2021-02" db="EMBL/GenBank/DDBJ databases">
        <title>Taxonomically Unique Crown Gall-Associated Xanthomonas Stains Have Deficiency in Virulence Repertories.</title>
        <authorList>
            <person name="Mafakheri H."/>
            <person name="Taghavi S.M."/>
            <person name="Dimkic I."/>
            <person name="Nemanja K."/>
            <person name="Osdaghi E."/>
        </authorList>
    </citation>
    <scope>NUCLEOTIDE SEQUENCE [LARGE SCALE GENOMIC DNA]</scope>
    <source>
        <strain evidence="2 3">FX4</strain>
    </source>
</reference>
<protein>
    <recommendedName>
        <fullName evidence="4">Secreted protein</fullName>
    </recommendedName>
</protein>
<dbReference type="EMBL" id="JAFIWB010000002">
    <property type="protein sequence ID" value="MBN6101277.1"/>
    <property type="molecule type" value="Genomic_DNA"/>
</dbReference>
<keyword evidence="1" id="KW-0732">Signal</keyword>
<gene>
    <name evidence="2" type="ORF">JR064_03745</name>
</gene>
<name>A0ABS3AY52_9XANT</name>
<evidence type="ECO:0000313" key="2">
    <source>
        <dbReference type="EMBL" id="MBN6101277.1"/>
    </source>
</evidence>
<sequence>MKKTLVAWFFLISLCLLLLAACGARDGAASSSRAERGKPRVSVDSMTVMLRRAPAANASIGPDGSLRIDDIELPLPQAQRTQLQQLFMHLQMQRQRTLETAAPDPNMRSVGFATTPEISTLQSAVLHDIPSLQPYQESFGNLQAERR</sequence>
<dbReference type="RefSeq" id="WP_206228854.1">
    <property type="nucleotide sequence ID" value="NZ_JAFIWB010000002.1"/>
</dbReference>
<comment type="caution">
    <text evidence="2">The sequence shown here is derived from an EMBL/GenBank/DDBJ whole genome shotgun (WGS) entry which is preliminary data.</text>
</comment>
<feature type="chain" id="PRO_5045284148" description="Secreted protein" evidence="1">
    <location>
        <begin position="21"/>
        <end position="147"/>
    </location>
</feature>
<evidence type="ECO:0000256" key="1">
    <source>
        <dbReference type="SAM" id="SignalP"/>
    </source>
</evidence>